<evidence type="ECO:0000259" key="2">
    <source>
        <dbReference type="Pfam" id="PF08327"/>
    </source>
</evidence>
<keyword evidence="4" id="KW-1185">Reference proteome</keyword>
<dbReference type="HOGENOM" id="CLU_108923_6_3_11"/>
<dbReference type="Gene3D" id="3.30.530.20">
    <property type="match status" value="1"/>
</dbReference>
<dbReference type="Pfam" id="PF08327">
    <property type="entry name" value="AHSA1"/>
    <property type="match status" value="1"/>
</dbReference>
<dbReference type="EMBL" id="CP006850">
    <property type="protein sequence ID" value="AHH21466.1"/>
    <property type="molecule type" value="Genomic_DNA"/>
</dbReference>
<dbReference type="RefSeq" id="WP_025352770.1">
    <property type="nucleotide sequence ID" value="NZ_CP006850.1"/>
</dbReference>
<dbReference type="Proteomes" id="UP000019150">
    <property type="component" value="Chromosome"/>
</dbReference>
<evidence type="ECO:0000256" key="1">
    <source>
        <dbReference type="ARBA" id="ARBA00006817"/>
    </source>
</evidence>
<evidence type="ECO:0000313" key="4">
    <source>
        <dbReference type="Proteomes" id="UP000019150"/>
    </source>
</evidence>
<gene>
    <name evidence="3" type="ORF">NONO_c66990</name>
</gene>
<dbReference type="SUPFAM" id="SSF55961">
    <property type="entry name" value="Bet v1-like"/>
    <property type="match status" value="1"/>
</dbReference>
<dbReference type="InterPro" id="IPR023393">
    <property type="entry name" value="START-like_dom_sf"/>
</dbReference>
<organism evidence="3 4">
    <name type="scientific">Nocardia nova SH22a</name>
    <dbReference type="NCBI Taxonomy" id="1415166"/>
    <lineage>
        <taxon>Bacteria</taxon>
        <taxon>Bacillati</taxon>
        <taxon>Actinomycetota</taxon>
        <taxon>Actinomycetes</taxon>
        <taxon>Mycobacteriales</taxon>
        <taxon>Nocardiaceae</taxon>
        <taxon>Nocardia</taxon>
    </lineage>
</organism>
<sequence length="161" mass="17801">MRYPTTAQAVWDLWTTAAGIEKWWAPDGFTVHVDQLDLRPGGELVYTMTATAPEQIEFMRSAGMPLSTESRKTFTEVDGPGRLAYTSLADFIPGVEPYEFLTVVDLEPTDAGVRVVMTVDRMHDDVWTQRLTQGRANELANLATVVSGGWTPGRTRATPPV</sequence>
<dbReference type="AlphaFoldDB" id="W5TWC0"/>
<dbReference type="KEGG" id="nno:NONO_c66990"/>
<protein>
    <submittedName>
        <fullName evidence="3">Activator of Hsp90 ATPase 1-like protein</fullName>
    </submittedName>
</protein>
<reference evidence="3 4" key="1">
    <citation type="journal article" date="2014" name="Appl. Environ. Microbiol.">
        <title>Insights into the Microbial Degradation of Rubber and Gutta-Percha by Analysis of the Complete Genome of Nocardia nova SH22a.</title>
        <authorList>
            <person name="Luo Q."/>
            <person name="Hiessl S."/>
            <person name="Poehlein A."/>
            <person name="Daniel R."/>
            <person name="Steinbuchel A."/>
        </authorList>
    </citation>
    <scope>NUCLEOTIDE SEQUENCE [LARGE SCALE GENOMIC DNA]</scope>
    <source>
        <strain evidence="3">SH22a</strain>
    </source>
</reference>
<dbReference type="eggNOG" id="COG3832">
    <property type="taxonomic scope" value="Bacteria"/>
</dbReference>
<proteinExistence type="inferred from homology"/>
<accession>W5TWC0</accession>
<dbReference type="PATRIC" id="fig|1415166.3.peg.6881"/>
<dbReference type="InterPro" id="IPR013538">
    <property type="entry name" value="ASHA1/2-like_C"/>
</dbReference>
<dbReference type="STRING" id="1415166.NONO_c66990"/>
<feature type="domain" description="Activator of Hsp90 ATPase homologue 1/2-like C-terminal" evidence="2">
    <location>
        <begin position="5"/>
        <end position="143"/>
    </location>
</feature>
<name>W5TWC0_9NOCA</name>
<comment type="similarity">
    <text evidence="1">Belongs to the AHA1 family.</text>
</comment>
<evidence type="ECO:0000313" key="3">
    <source>
        <dbReference type="EMBL" id="AHH21466.1"/>
    </source>
</evidence>